<comment type="caution">
    <text evidence="2">The sequence shown here is derived from an EMBL/GenBank/DDBJ whole genome shotgun (WGS) entry which is preliminary data.</text>
</comment>
<dbReference type="Proteomes" id="UP000681720">
    <property type="component" value="Unassembled WGS sequence"/>
</dbReference>
<dbReference type="EMBL" id="CAJNOV010004185">
    <property type="protein sequence ID" value="CAF1165215.1"/>
    <property type="molecule type" value="Genomic_DNA"/>
</dbReference>
<dbReference type="Proteomes" id="UP000681967">
    <property type="component" value="Unassembled WGS sequence"/>
</dbReference>
<organism evidence="2 5">
    <name type="scientific">Rotaria magnacalcarata</name>
    <dbReference type="NCBI Taxonomy" id="392030"/>
    <lineage>
        <taxon>Eukaryota</taxon>
        <taxon>Metazoa</taxon>
        <taxon>Spiralia</taxon>
        <taxon>Gnathifera</taxon>
        <taxon>Rotifera</taxon>
        <taxon>Eurotatoria</taxon>
        <taxon>Bdelloidea</taxon>
        <taxon>Philodinida</taxon>
        <taxon>Philodinidae</taxon>
        <taxon>Rotaria</taxon>
    </lineage>
</organism>
<evidence type="ECO:0000313" key="1">
    <source>
        <dbReference type="EMBL" id="CAF1165215.1"/>
    </source>
</evidence>
<sequence>MSINAVDLFPRVNELVLISSRDKSSFPNLAYFKSSIPSLVPLSLLTKISIELDGVSAAELEAILQMIYNVRALDLGILSGILLHRILRNHGNLGTRVNQHIQSLDIDDVALTLGSAQRLCTLLSNQLFNLKQVSFCIYDSYRQWNWRPSSIIDVKNESTKRIINLIYFLVDHLQQLVSLHIKFSRRTPSETMICLIRIRT</sequence>
<evidence type="ECO:0000313" key="2">
    <source>
        <dbReference type="EMBL" id="CAF1685124.1"/>
    </source>
</evidence>
<name>A0A816HAJ0_9BILA</name>
<evidence type="ECO:0000313" key="5">
    <source>
        <dbReference type="Proteomes" id="UP000663834"/>
    </source>
</evidence>
<dbReference type="Proteomes" id="UP000663855">
    <property type="component" value="Unassembled WGS sequence"/>
</dbReference>
<dbReference type="EMBL" id="CAJOBH010002143">
    <property type="protein sequence ID" value="CAF3892144.1"/>
    <property type="molecule type" value="Genomic_DNA"/>
</dbReference>
<dbReference type="OrthoDB" id="10050839at2759"/>
<proteinExistence type="predicted"/>
<dbReference type="EMBL" id="CAJNOW010021708">
    <property type="protein sequence ID" value="CAF1685124.1"/>
    <property type="molecule type" value="Genomic_DNA"/>
</dbReference>
<gene>
    <name evidence="3" type="ORF">BYL167_LOCUS8016</name>
    <name evidence="1" type="ORF">CJN711_LOCUS10217</name>
    <name evidence="4" type="ORF">GIL414_LOCUS17129</name>
    <name evidence="2" type="ORF">KQP761_LOCUS38209</name>
</gene>
<dbReference type="EMBL" id="CAJOBJ010008039">
    <property type="protein sequence ID" value="CAF4101590.1"/>
    <property type="molecule type" value="Genomic_DNA"/>
</dbReference>
<dbReference type="Proteomes" id="UP000663834">
    <property type="component" value="Unassembled WGS sequence"/>
</dbReference>
<evidence type="ECO:0000313" key="3">
    <source>
        <dbReference type="EMBL" id="CAF3892144.1"/>
    </source>
</evidence>
<evidence type="ECO:0000313" key="4">
    <source>
        <dbReference type="EMBL" id="CAF4101590.1"/>
    </source>
</evidence>
<protein>
    <submittedName>
        <fullName evidence="2">Uncharacterized protein</fullName>
    </submittedName>
</protein>
<reference evidence="2" key="1">
    <citation type="submission" date="2021-02" db="EMBL/GenBank/DDBJ databases">
        <authorList>
            <person name="Nowell W R."/>
        </authorList>
    </citation>
    <scope>NUCLEOTIDE SEQUENCE</scope>
</reference>
<dbReference type="AlphaFoldDB" id="A0A816HAJ0"/>
<accession>A0A816HAJ0</accession>